<protein>
    <recommendedName>
        <fullName evidence="4">Secreted protein</fullName>
    </recommendedName>
</protein>
<dbReference type="RefSeq" id="WP_310898689.1">
    <property type="nucleotide sequence ID" value="NZ_JAMQOS010000001.1"/>
</dbReference>
<evidence type="ECO:0008006" key="4">
    <source>
        <dbReference type="Google" id="ProtNLM"/>
    </source>
</evidence>
<sequence>MVLWLLLTTAMSTGQSRDRVDELGDIFVAVTGGESVTETQAGDSPDRELRADEEFDPDEVADGLDDAVAGSETGDTSDPAA</sequence>
<dbReference type="EMBL" id="JAMQOS010000001">
    <property type="protein sequence ID" value="MDS0280843.1"/>
    <property type="molecule type" value="Genomic_DNA"/>
</dbReference>
<evidence type="ECO:0000313" key="2">
    <source>
        <dbReference type="EMBL" id="MDS0280843.1"/>
    </source>
</evidence>
<comment type="caution">
    <text evidence="2">The sequence shown here is derived from an EMBL/GenBank/DDBJ whole genome shotgun (WGS) entry which is preliminary data.</text>
</comment>
<evidence type="ECO:0000256" key="1">
    <source>
        <dbReference type="SAM" id="MobiDB-lite"/>
    </source>
</evidence>
<name>A0ABU2FJB2_9EURY</name>
<evidence type="ECO:0000313" key="3">
    <source>
        <dbReference type="Proteomes" id="UP001268864"/>
    </source>
</evidence>
<keyword evidence="3" id="KW-1185">Reference proteome</keyword>
<feature type="compositionally biased region" description="Acidic residues" evidence="1">
    <location>
        <begin position="53"/>
        <end position="65"/>
    </location>
</feature>
<dbReference type="Proteomes" id="UP001268864">
    <property type="component" value="Unassembled WGS sequence"/>
</dbReference>
<proteinExistence type="predicted"/>
<organism evidence="2 3">
    <name type="scientific">Haloarcula onubensis</name>
    <dbReference type="NCBI Taxonomy" id="2950539"/>
    <lineage>
        <taxon>Archaea</taxon>
        <taxon>Methanobacteriati</taxon>
        <taxon>Methanobacteriota</taxon>
        <taxon>Stenosarchaea group</taxon>
        <taxon>Halobacteria</taxon>
        <taxon>Halobacteriales</taxon>
        <taxon>Haloarculaceae</taxon>
        <taxon>Haloarcula</taxon>
    </lineage>
</organism>
<reference evidence="2 3" key="1">
    <citation type="submission" date="2022-06" db="EMBL/GenBank/DDBJ databases">
        <title>Halomicroarcula sp. a new haloarchaeum isolate from saline soil.</title>
        <authorList>
            <person name="Strakova D."/>
            <person name="Galisteo C."/>
            <person name="Sanchez-Porro C."/>
            <person name="Ventosa A."/>
        </authorList>
    </citation>
    <scope>NUCLEOTIDE SEQUENCE [LARGE SCALE GENOMIC DNA]</scope>
    <source>
        <strain evidence="2 3">S3CR25-11</strain>
    </source>
</reference>
<gene>
    <name evidence="2" type="ORF">NDI86_01830</name>
</gene>
<feature type="region of interest" description="Disordered" evidence="1">
    <location>
        <begin position="33"/>
        <end position="81"/>
    </location>
</feature>
<accession>A0ABU2FJB2</accession>